<dbReference type="GO" id="GO:0003824">
    <property type="term" value="F:catalytic activity"/>
    <property type="evidence" value="ECO:0007669"/>
    <property type="project" value="InterPro"/>
</dbReference>
<dbReference type="Gene3D" id="3.40.50.1580">
    <property type="entry name" value="Nucleoside phosphorylase domain"/>
    <property type="match status" value="1"/>
</dbReference>
<feature type="domain" description="Nucleoside phosphorylase" evidence="4">
    <location>
        <begin position="56"/>
        <end position="341"/>
    </location>
</feature>
<dbReference type="PROSITE" id="PS50088">
    <property type="entry name" value="ANK_REPEAT"/>
    <property type="match status" value="3"/>
</dbReference>
<dbReference type="SMART" id="SM00248">
    <property type="entry name" value="ANK"/>
    <property type="match status" value="4"/>
</dbReference>
<dbReference type="Proteomes" id="UP000696573">
    <property type="component" value="Unassembled WGS sequence"/>
</dbReference>
<evidence type="ECO:0000256" key="2">
    <source>
        <dbReference type="PROSITE-ProRule" id="PRU00023"/>
    </source>
</evidence>
<dbReference type="InterPro" id="IPR054471">
    <property type="entry name" value="GPIID_WHD"/>
</dbReference>
<feature type="repeat" description="ANK" evidence="2">
    <location>
        <begin position="957"/>
        <end position="989"/>
    </location>
</feature>
<dbReference type="PROSITE" id="PS50297">
    <property type="entry name" value="ANK_REP_REGION"/>
    <property type="match status" value="3"/>
</dbReference>
<evidence type="ECO:0000259" key="6">
    <source>
        <dbReference type="Pfam" id="PF24883"/>
    </source>
</evidence>
<comment type="caution">
    <text evidence="7">The sequence shown here is derived from an EMBL/GenBank/DDBJ whole genome shotgun (WGS) entry which is preliminary data.</text>
</comment>
<keyword evidence="8" id="KW-1185">Reference proteome</keyword>
<dbReference type="EMBL" id="CABFNQ020000736">
    <property type="protein sequence ID" value="CAH0028761.1"/>
    <property type="molecule type" value="Genomic_DNA"/>
</dbReference>
<evidence type="ECO:0000313" key="8">
    <source>
        <dbReference type="Proteomes" id="UP000696573"/>
    </source>
</evidence>
<dbReference type="PANTHER" id="PTHR10039:SF15">
    <property type="entry name" value="NACHT DOMAIN-CONTAINING PROTEIN"/>
    <property type="match status" value="1"/>
</dbReference>
<accession>A0A9N9VTI9</accession>
<evidence type="ECO:0000259" key="5">
    <source>
        <dbReference type="Pfam" id="PF22939"/>
    </source>
</evidence>
<feature type="repeat" description="ANK" evidence="2">
    <location>
        <begin position="923"/>
        <end position="943"/>
    </location>
</feature>
<dbReference type="Pfam" id="PF22939">
    <property type="entry name" value="WHD_GPIID"/>
    <property type="match status" value="1"/>
</dbReference>
<protein>
    <submittedName>
        <fullName evidence="7">Uncharacterized protein</fullName>
    </submittedName>
</protein>
<dbReference type="PANTHER" id="PTHR10039">
    <property type="entry name" value="AMELOGENIN"/>
    <property type="match status" value="1"/>
</dbReference>
<dbReference type="InterPro" id="IPR000845">
    <property type="entry name" value="Nucleoside_phosphorylase_d"/>
</dbReference>
<dbReference type="InterPro" id="IPR056884">
    <property type="entry name" value="NPHP3-like_N"/>
</dbReference>
<dbReference type="InterPro" id="IPR035994">
    <property type="entry name" value="Nucleoside_phosphorylase_sf"/>
</dbReference>
<dbReference type="InterPro" id="IPR002110">
    <property type="entry name" value="Ankyrin_rpt"/>
</dbReference>
<organism evidence="7 8">
    <name type="scientific">Clonostachys rhizophaga</name>
    <dbReference type="NCBI Taxonomy" id="160324"/>
    <lineage>
        <taxon>Eukaryota</taxon>
        <taxon>Fungi</taxon>
        <taxon>Dikarya</taxon>
        <taxon>Ascomycota</taxon>
        <taxon>Pezizomycotina</taxon>
        <taxon>Sordariomycetes</taxon>
        <taxon>Hypocreomycetidae</taxon>
        <taxon>Hypocreales</taxon>
        <taxon>Bionectriaceae</taxon>
        <taxon>Clonostachys</taxon>
    </lineage>
</organism>
<feature type="region of interest" description="Disordered" evidence="3">
    <location>
        <begin position="1"/>
        <end position="48"/>
    </location>
</feature>
<feature type="compositionally biased region" description="Basic and acidic residues" evidence="3">
    <location>
        <begin position="1"/>
        <end position="14"/>
    </location>
</feature>
<feature type="domain" description="Nephrocystin 3-like N-terminal" evidence="6">
    <location>
        <begin position="415"/>
        <end position="576"/>
    </location>
</feature>
<dbReference type="OrthoDB" id="1577640at2759"/>
<evidence type="ECO:0000256" key="3">
    <source>
        <dbReference type="SAM" id="MobiDB-lite"/>
    </source>
</evidence>
<feature type="domain" description="GPI inositol-deacylase winged helix" evidence="5">
    <location>
        <begin position="694"/>
        <end position="770"/>
    </location>
</feature>
<dbReference type="SUPFAM" id="SSF48403">
    <property type="entry name" value="Ankyrin repeat"/>
    <property type="match status" value="1"/>
</dbReference>
<dbReference type="GO" id="GO:0009116">
    <property type="term" value="P:nucleoside metabolic process"/>
    <property type="evidence" value="ECO:0007669"/>
    <property type="project" value="InterPro"/>
</dbReference>
<dbReference type="Pfam" id="PF24883">
    <property type="entry name" value="NPHP3_N"/>
    <property type="match status" value="1"/>
</dbReference>
<keyword evidence="2" id="KW-0040">ANK repeat</keyword>
<dbReference type="SUPFAM" id="SSF53167">
    <property type="entry name" value="Purine and uridine phosphorylases"/>
    <property type="match status" value="1"/>
</dbReference>
<dbReference type="PRINTS" id="PR01415">
    <property type="entry name" value="ANKYRIN"/>
</dbReference>
<dbReference type="Pfam" id="PF01048">
    <property type="entry name" value="PNP_UDP_1"/>
    <property type="match status" value="1"/>
</dbReference>
<proteinExistence type="predicted"/>
<sequence>MPKQERELAMEETHPGVSMQGSRLSKEVIRLGPASRDTDDESDTEKLRKIPPDDITVAVFCALPFESVAVKYCLDEELDCHPFTWGPAKYVYSFGRIKDHHLVIARPQVGPVKAAQCAATVTQQFQNIRFALMVGIGAGIPSAKRDIRLGDIAVSIPRDDHPGVIQYDFGKYELNGSFILKGCLDKPPPILINADGALEELEIQQKSPLEKIISRITKQPSFFRPTSEDILFEADFSHVKGDNCITCKELGADKVISRPIREQPKVHRGLILSGGGVIKNNEDKDRLRRGRDDAVCFEMEAAGIMDEIPCLVVRGISDYGDSHKHDDWQNYAAGVAAAYARALLRRINGKEVKETALMRKVLDALEHKMDEIGSDLKNHVIVTANEKLRGDILRWLITINYSPQQDRYIRTRHPGTGQWFLNSAEFQKWLGASNQTLVCQGFPGAGKTIMTSVVVEHLQTHFQQGSHSVAYIYCDFQKRAQQMTIDILVSVLKQLTTKLAITPDGVRDLYSQHQHDNVLFLETADISKAIVRVISGHKRVFIIVDALDECPDAKELVSQLLQIQNMTGANLFITSRPDKDMKKRLEQGIFAEIRATVQDLNIYIDQRASELVAVEADDEVFQGDFRAEMKQQITESVHGIFLLARFYIDSLADKTTRNEILRELKSLPKGPLTYDEAYGKTIKRIRTQPPPRLRLANQVLTLLACAERPLTMKELGDALAVRPSHSLLDKGDIPNGFIIVTVCMGLVMVEEDSGIIRLVHHTALEYLRDNTACLSSLVNPAIPDSVTVFDAHKNHAAWCDAHRYFGTICLSYLSLAVFGSGACLRKAEFTERLQSNPLFHYAAHNWGHHVRQSLVLCDEVMSFFREPLKVEASAQLLETMLGSEGVWQGYTRQLTPLHLVAYFGIHSAVQLLCEASADVEDSFGRTPLLLAAENGHEAVVRVLAARNDVNPDRRDIRGDTPLSRATKKGHVGVVRALLEAGADVDIEVNGHKEWNCGGVKYQTWDNMTPLHLAAQRDDLIIVSLLLNWGAKVNKPSTSHSTSREIIKNPLSYVCSHGSSNDGYRATMRPLSYHSSYGYPDYRYSTTMYNSDHRFRGICNKSHDVVEVRSHTTISTALHNAYSQPMVKKLLEHGATSKYSVIHNPTGTESLSSFSLASLR</sequence>
<evidence type="ECO:0000313" key="7">
    <source>
        <dbReference type="EMBL" id="CAH0028761.1"/>
    </source>
</evidence>
<dbReference type="Pfam" id="PF12796">
    <property type="entry name" value="Ank_2"/>
    <property type="match status" value="1"/>
</dbReference>
<gene>
    <name evidence="7" type="ORF">CRHIZ90672A_00014316</name>
</gene>
<name>A0A9N9VTI9_9HYPO</name>
<dbReference type="Gene3D" id="1.25.40.20">
    <property type="entry name" value="Ankyrin repeat-containing domain"/>
    <property type="match status" value="2"/>
</dbReference>
<evidence type="ECO:0000259" key="4">
    <source>
        <dbReference type="Pfam" id="PF01048"/>
    </source>
</evidence>
<dbReference type="InterPro" id="IPR036770">
    <property type="entry name" value="Ankyrin_rpt-contain_sf"/>
</dbReference>
<feature type="repeat" description="ANK" evidence="2">
    <location>
        <begin position="1005"/>
        <end position="1037"/>
    </location>
</feature>
<dbReference type="AlphaFoldDB" id="A0A9N9VTI9"/>
<dbReference type="SUPFAM" id="SSF52540">
    <property type="entry name" value="P-loop containing nucleoside triphosphate hydrolases"/>
    <property type="match status" value="1"/>
</dbReference>
<evidence type="ECO:0000256" key="1">
    <source>
        <dbReference type="ARBA" id="ARBA00022737"/>
    </source>
</evidence>
<dbReference type="Pfam" id="PF00023">
    <property type="entry name" value="Ank"/>
    <property type="match status" value="1"/>
</dbReference>
<dbReference type="InterPro" id="IPR027417">
    <property type="entry name" value="P-loop_NTPase"/>
</dbReference>
<dbReference type="Gene3D" id="3.40.50.300">
    <property type="entry name" value="P-loop containing nucleotide triphosphate hydrolases"/>
    <property type="match status" value="1"/>
</dbReference>
<reference evidence="7" key="1">
    <citation type="submission" date="2021-10" db="EMBL/GenBank/DDBJ databases">
        <authorList>
            <person name="Piombo E."/>
        </authorList>
    </citation>
    <scope>NUCLEOTIDE SEQUENCE</scope>
</reference>
<keyword evidence="1" id="KW-0677">Repeat</keyword>